<dbReference type="Gene3D" id="3.90.550.10">
    <property type="entry name" value="Spore Coat Polysaccharide Biosynthesis Protein SpsA, Chain A"/>
    <property type="match status" value="1"/>
</dbReference>
<dbReference type="GO" id="GO:0085029">
    <property type="term" value="P:extracellular matrix assembly"/>
    <property type="evidence" value="ECO:0007669"/>
    <property type="project" value="TreeGrafter"/>
</dbReference>
<dbReference type="Pfam" id="PF00535">
    <property type="entry name" value="Glycos_transf_2"/>
    <property type="match status" value="1"/>
</dbReference>
<keyword evidence="9" id="KW-1133">Transmembrane helix</keyword>
<dbReference type="PANTHER" id="PTHR22913">
    <property type="entry name" value="HYALURONAN SYNTHASE"/>
    <property type="match status" value="1"/>
</dbReference>
<evidence type="ECO:0000259" key="10">
    <source>
        <dbReference type="Pfam" id="PF00535"/>
    </source>
</evidence>
<dbReference type="Proteomes" id="UP000516028">
    <property type="component" value="Chromosome"/>
</dbReference>
<dbReference type="GO" id="GO:0030213">
    <property type="term" value="P:hyaluronan biosynthetic process"/>
    <property type="evidence" value="ECO:0007669"/>
    <property type="project" value="TreeGrafter"/>
</dbReference>
<keyword evidence="5" id="KW-0328">Glycosyltransferase</keyword>
<feature type="transmembrane region" description="Helical" evidence="9">
    <location>
        <begin position="12"/>
        <end position="30"/>
    </location>
</feature>
<keyword evidence="9" id="KW-0812">Transmembrane</keyword>
<evidence type="ECO:0000256" key="2">
    <source>
        <dbReference type="ARBA" id="ARBA00006782"/>
    </source>
</evidence>
<evidence type="ECO:0000256" key="4">
    <source>
        <dbReference type="ARBA" id="ARBA00022475"/>
    </source>
</evidence>
<evidence type="ECO:0000256" key="7">
    <source>
        <dbReference type="ARBA" id="ARBA00023136"/>
    </source>
</evidence>
<evidence type="ECO:0000256" key="9">
    <source>
        <dbReference type="SAM" id="Phobius"/>
    </source>
</evidence>
<dbReference type="GO" id="GO:0005886">
    <property type="term" value="C:plasma membrane"/>
    <property type="evidence" value="ECO:0007669"/>
    <property type="project" value="UniProtKB-SubCell"/>
</dbReference>
<keyword evidence="12" id="KW-1185">Reference proteome</keyword>
<evidence type="ECO:0000313" key="12">
    <source>
        <dbReference type="Proteomes" id="UP000516028"/>
    </source>
</evidence>
<dbReference type="RefSeq" id="WP_187723575.1">
    <property type="nucleotide sequence ID" value="NZ_CP060783.1"/>
</dbReference>
<sequence>MIEVQRQLWHLVPLMLLCYFFTGGLLLRLITKAAKPLKDYTHQPRVSILLPVYNEGMHVLETINSVLNADWPTDKLEIVAIDDCSVDDSYDYLLKAQSKHPHHIQVLRNSVNSGKHISIINALARSNGEIVICIDSDCIFDTKVIRELVACFCDPKVGAVGGHIGILNVNENIFTLCQTLVYFMTFQVGKMIQNVHGRVFCISGCLFAMRREVFLSVASQVRARNWFGMKVRDGEDRFMTHMILMRGWKTLINPAAICWTSAPTRFNELFGQQLRWRRSAMRDTFWTLMRLPQHFQIMGVRAAAVAIIPELLIIIWALYLITAIPMAGLGHTLDVLAISFLMFCSFFVVTALVYNRSIQTIATGSVPIKYPIKALLGEHGS</sequence>
<name>A0A7H0GHX9_9BURK</name>
<evidence type="ECO:0000313" key="11">
    <source>
        <dbReference type="EMBL" id="QNP47895.1"/>
    </source>
</evidence>
<reference evidence="11 12" key="1">
    <citation type="submission" date="2020-08" db="EMBL/GenBank/DDBJ databases">
        <title>Genome sequence of Diaphorobacter aerolatus KACC 16536T.</title>
        <authorList>
            <person name="Hyun D.-W."/>
            <person name="Bae J.-W."/>
        </authorList>
    </citation>
    <scope>NUCLEOTIDE SEQUENCE [LARGE SCALE GENOMIC DNA]</scope>
    <source>
        <strain evidence="11 12">KACC 16536</strain>
    </source>
</reference>
<dbReference type="InterPro" id="IPR029044">
    <property type="entry name" value="Nucleotide-diphossugar_trans"/>
</dbReference>
<evidence type="ECO:0000256" key="6">
    <source>
        <dbReference type="ARBA" id="ARBA00022679"/>
    </source>
</evidence>
<dbReference type="InterPro" id="IPR001173">
    <property type="entry name" value="Glyco_trans_2-like"/>
</dbReference>
<evidence type="ECO:0000256" key="8">
    <source>
        <dbReference type="ARBA" id="ARBA00032978"/>
    </source>
</evidence>
<feature type="transmembrane region" description="Helical" evidence="9">
    <location>
        <begin position="333"/>
        <end position="354"/>
    </location>
</feature>
<dbReference type="AlphaFoldDB" id="A0A7H0GHX9"/>
<protein>
    <recommendedName>
        <fullName evidence="3">N-acetylglucosaminyltransferase</fullName>
    </recommendedName>
    <alternativeName>
        <fullName evidence="8">Nodulation protein C</fullName>
    </alternativeName>
</protein>
<dbReference type="PANTHER" id="PTHR22913:SF12">
    <property type="entry name" value="MANNURONAN SYNTHASE"/>
    <property type="match status" value="1"/>
</dbReference>
<dbReference type="KEGG" id="daer:H9K75_17445"/>
<keyword evidence="6 11" id="KW-0808">Transferase</keyword>
<comment type="similarity">
    <text evidence="2">Belongs to the NodC/HAS family.</text>
</comment>
<organism evidence="11 12">
    <name type="scientific">Diaphorobacter aerolatus</name>
    <dbReference type="NCBI Taxonomy" id="1288495"/>
    <lineage>
        <taxon>Bacteria</taxon>
        <taxon>Pseudomonadati</taxon>
        <taxon>Pseudomonadota</taxon>
        <taxon>Betaproteobacteria</taxon>
        <taxon>Burkholderiales</taxon>
        <taxon>Comamonadaceae</taxon>
        <taxon>Diaphorobacter</taxon>
    </lineage>
</organism>
<comment type="subcellular location">
    <subcellularLocation>
        <location evidence="1">Cell membrane</location>
    </subcellularLocation>
</comment>
<dbReference type="SUPFAM" id="SSF53448">
    <property type="entry name" value="Nucleotide-diphospho-sugar transferases"/>
    <property type="match status" value="1"/>
</dbReference>
<feature type="transmembrane region" description="Helical" evidence="9">
    <location>
        <begin position="298"/>
        <end position="321"/>
    </location>
</feature>
<evidence type="ECO:0000256" key="5">
    <source>
        <dbReference type="ARBA" id="ARBA00022676"/>
    </source>
</evidence>
<keyword evidence="4" id="KW-1003">Cell membrane</keyword>
<accession>A0A7H0GHX9</accession>
<feature type="domain" description="Glycosyltransferase 2-like" evidence="10">
    <location>
        <begin position="47"/>
        <end position="214"/>
    </location>
</feature>
<gene>
    <name evidence="11" type="ORF">H9K75_17445</name>
</gene>
<evidence type="ECO:0000256" key="1">
    <source>
        <dbReference type="ARBA" id="ARBA00004236"/>
    </source>
</evidence>
<proteinExistence type="inferred from homology"/>
<dbReference type="GO" id="GO:0050501">
    <property type="term" value="F:hyaluronan synthase activity"/>
    <property type="evidence" value="ECO:0007669"/>
    <property type="project" value="TreeGrafter"/>
</dbReference>
<keyword evidence="7 9" id="KW-0472">Membrane</keyword>
<dbReference type="EMBL" id="CP060783">
    <property type="protein sequence ID" value="QNP47895.1"/>
    <property type="molecule type" value="Genomic_DNA"/>
</dbReference>
<evidence type="ECO:0000256" key="3">
    <source>
        <dbReference type="ARBA" id="ARBA00016636"/>
    </source>
</evidence>
<dbReference type="CDD" id="cd06423">
    <property type="entry name" value="CESA_like"/>
    <property type="match status" value="1"/>
</dbReference>